<protein>
    <submittedName>
        <fullName evidence="1">Uncharacterized protein</fullName>
    </submittedName>
</protein>
<gene>
    <name evidence="1" type="ORF">FHR32_007056</name>
</gene>
<organism evidence="1 2">
    <name type="scientific">Streptosporangium album</name>
    <dbReference type="NCBI Taxonomy" id="47479"/>
    <lineage>
        <taxon>Bacteria</taxon>
        <taxon>Bacillati</taxon>
        <taxon>Actinomycetota</taxon>
        <taxon>Actinomycetes</taxon>
        <taxon>Streptosporangiales</taxon>
        <taxon>Streptosporangiaceae</taxon>
        <taxon>Streptosporangium</taxon>
    </lineage>
</organism>
<accession>A0A7W7S2G5</accession>
<dbReference type="RefSeq" id="WP_184758690.1">
    <property type="nucleotide sequence ID" value="NZ_BAABEK010000030.1"/>
</dbReference>
<sequence>MADLLLDEPAVDSVLGQMRDVWKFTTTDLDDLLARLDRHTADHHEESSAGPAP</sequence>
<dbReference type="Proteomes" id="UP000534286">
    <property type="component" value="Unassembled WGS sequence"/>
</dbReference>
<reference evidence="1 2" key="1">
    <citation type="submission" date="2020-08" db="EMBL/GenBank/DDBJ databases">
        <title>Sequencing the genomes of 1000 actinobacteria strains.</title>
        <authorList>
            <person name="Klenk H.-P."/>
        </authorList>
    </citation>
    <scope>NUCLEOTIDE SEQUENCE [LARGE SCALE GENOMIC DNA]</scope>
    <source>
        <strain evidence="1 2">DSM 43023</strain>
    </source>
</reference>
<keyword evidence="2" id="KW-1185">Reference proteome</keyword>
<dbReference type="AlphaFoldDB" id="A0A7W7S2G5"/>
<proteinExistence type="predicted"/>
<evidence type="ECO:0000313" key="1">
    <source>
        <dbReference type="EMBL" id="MBB4942670.1"/>
    </source>
</evidence>
<comment type="caution">
    <text evidence="1">The sequence shown here is derived from an EMBL/GenBank/DDBJ whole genome shotgun (WGS) entry which is preliminary data.</text>
</comment>
<dbReference type="EMBL" id="JACHJU010000003">
    <property type="protein sequence ID" value="MBB4942670.1"/>
    <property type="molecule type" value="Genomic_DNA"/>
</dbReference>
<evidence type="ECO:0000313" key="2">
    <source>
        <dbReference type="Proteomes" id="UP000534286"/>
    </source>
</evidence>
<name>A0A7W7S2G5_9ACTN</name>